<dbReference type="InterPro" id="IPR050275">
    <property type="entry name" value="PGM_Phosphatase"/>
</dbReference>
<organism evidence="3">
    <name type="scientific">Spumella elongata</name>
    <dbReference type="NCBI Taxonomy" id="89044"/>
    <lineage>
        <taxon>Eukaryota</taxon>
        <taxon>Sar</taxon>
        <taxon>Stramenopiles</taxon>
        <taxon>Ochrophyta</taxon>
        <taxon>Chrysophyceae</taxon>
        <taxon>Chromulinales</taxon>
        <taxon>Chromulinaceae</taxon>
        <taxon>Spumella</taxon>
    </lineage>
</organism>
<dbReference type="EMBL" id="HBIC01006694">
    <property type="protein sequence ID" value="CAE0274663.1"/>
    <property type="molecule type" value="Transcribed_RNA"/>
</dbReference>
<dbReference type="Gene3D" id="2.60.40.150">
    <property type="entry name" value="C2 domain"/>
    <property type="match status" value="1"/>
</dbReference>
<feature type="compositionally biased region" description="Polar residues" evidence="1">
    <location>
        <begin position="282"/>
        <end position="292"/>
    </location>
</feature>
<evidence type="ECO:0000259" key="2">
    <source>
        <dbReference type="PROSITE" id="PS50004"/>
    </source>
</evidence>
<dbReference type="InterPro" id="IPR000008">
    <property type="entry name" value="C2_dom"/>
</dbReference>
<feature type="region of interest" description="Disordered" evidence="1">
    <location>
        <begin position="341"/>
        <end position="405"/>
    </location>
</feature>
<gene>
    <name evidence="3" type="ORF">SELO1098_LOCUS3490</name>
</gene>
<dbReference type="PROSITE" id="PS50004">
    <property type="entry name" value="C2"/>
    <property type="match status" value="1"/>
</dbReference>
<dbReference type="AlphaFoldDB" id="A0A7S3GRQ4"/>
<protein>
    <recommendedName>
        <fullName evidence="2">C2 domain-containing protein</fullName>
    </recommendedName>
</protein>
<feature type="region of interest" description="Disordered" evidence="1">
    <location>
        <begin position="647"/>
        <end position="669"/>
    </location>
</feature>
<sequence length="1025" mass="112863">MEDQQLSDVEPSTVETVSELQDPPLCEPAVASKPNNDTFILEIISATDIPLIDKGKSDPYVEAFLSVPIETDDEKKFQRVGTTVRTITRFDCTDVVWNCFRDLRTTPVEGAVLTLEIYHHYKDNHKSDFLLGKVDVALEAIVDERPITIMFVNFKSGLQGKNPDFAITFRRAFINRPLPMYRTFFMIRHGQSKWNRAMSRINITGLLDRDHALSAEGIKQAVELNSRWRQELLQDTNFSMLHADNSTSFVPDMFDFSRMDDDESLDLGDDSSSDDNSDSDCEGTQSSLNTPKHSSDHSPLPGGLPIPGLNKIYNSFVRRGSMSFGGGHDAAVHAAAAAAAVAGDPGSDTNENRVSPKSRGRSGSTATYPPPIYRQPSGMSPDSGSGDAQDNLESRYSPMPGGFPLLSERRNTFIYESDDPTDEDKNNNNDAPIIAQPTFDSFDPAFPPLEPMDNPFESIGNSVATSLNVNCGIASLAVNPIEQLDVAVIHAEKGPSPSFEPESIETNNAASPAKKSALFDLFSEASVVPKPAEEMTQPPLCPVPVSFTLTTTDEDFAEVIDNVGDDSDSDSGASSPFNAAETFESEAGDVDALDLAISTSGKEDESERDKNGQFSPARVVTDHDDLFSDFAPTPAADLVTVQETQPPCPPAFSVSLPMTRPPLPTARSEEFETNNKVEALSLEMSHSVTEVIEEECDDPGENDEADDDLPQRREEYIKLFMRADIVYSSPLTRALQTALAAMCGHSALTKNKLVLYRIIREIKRIGGLDTVGIEFGPGIMRRVKTELQLTMGVARAHEVFDNVKVDVNDADQPWWTAISSFENEKDQLERVREFVTFSRYCGHGLPVFVGHSLFFKAFYSKRVSKVMARKRPNLSANMKKYKLDNATLLAVTVKYIDLDTGDSDALILDADILFGGGFHGARHVHHHHHHNHHHHPHSNSEKYQAADLRNDHIAASLTVSGDDIDGSLQLEENNHIEKFTSTIQHSLNSGERSIQKNLNSSKDAITKSVSMISSLFNGDTTPNEK</sequence>
<dbReference type="Pfam" id="PF00168">
    <property type="entry name" value="C2"/>
    <property type="match status" value="1"/>
</dbReference>
<dbReference type="Gene3D" id="3.40.50.1240">
    <property type="entry name" value="Phosphoglycerate mutase-like"/>
    <property type="match status" value="2"/>
</dbReference>
<name>A0A7S3GRQ4_9STRA</name>
<dbReference type="GO" id="GO:0016791">
    <property type="term" value="F:phosphatase activity"/>
    <property type="evidence" value="ECO:0007669"/>
    <property type="project" value="TreeGrafter"/>
</dbReference>
<evidence type="ECO:0000256" key="1">
    <source>
        <dbReference type="SAM" id="MobiDB-lite"/>
    </source>
</evidence>
<proteinExistence type="predicted"/>
<feature type="domain" description="C2" evidence="2">
    <location>
        <begin position="19"/>
        <end position="151"/>
    </location>
</feature>
<feature type="region of interest" description="Disordered" evidence="1">
    <location>
        <begin position="264"/>
        <end position="305"/>
    </location>
</feature>
<dbReference type="SUPFAM" id="SSF49562">
    <property type="entry name" value="C2 domain (Calcium/lipid-binding domain, CaLB)"/>
    <property type="match status" value="1"/>
</dbReference>
<accession>A0A7S3GRQ4</accession>
<feature type="compositionally biased region" description="Acidic residues" evidence="1">
    <location>
        <begin position="264"/>
        <end position="281"/>
    </location>
</feature>
<dbReference type="CDD" id="cd00030">
    <property type="entry name" value="C2"/>
    <property type="match status" value="1"/>
</dbReference>
<dbReference type="InterPro" id="IPR035892">
    <property type="entry name" value="C2_domain_sf"/>
</dbReference>
<dbReference type="SUPFAM" id="SSF53254">
    <property type="entry name" value="Phosphoglycerate mutase-like"/>
    <property type="match status" value="2"/>
</dbReference>
<reference evidence="3" key="1">
    <citation type="submission" date="2021-01" db="EMBL/GenBank/DDBJ databases">
        <authorList>
            <person name="Corre E."/>
            <person name="Pelletier E."/>
            <person name="Niang G."/>
            <person name="Scheremetjew M."/>
            <person name="Finn R."/>
            <person name="Kale V."/>
            <person name="Holt S."/>
            <person name="Cochrane G."/>
            <person name="Meng A."/>
            <person name="Brown T."/>
            <person name="Cohen L."/>
        </authorList>
    </citation>
    <scope>NUCLEOTIDE SEQUENCE</scope>
    <source>
        <strain evidence="3">CCAP 955/1</strain>
    </source>
</reference>
<dbReference type="InterPro" id="IPR029033">
    <property type="entry name" value="His_PPase_superfam"/>
</dbReference>
<evidence type="ECO:0000313" key="3">
    <source>
        <dbReference type="EMBL" id="CAE0274663.1"/>
    </source>
</evidence>
<dbReference type="PANTHER" id="PTHR48100">
    <property type="entry name" value="BROAD-SPECIFICITY PHOSPHATASE YOR283W-RELATED"/>
    <property type="match status" value="1"/>
</dbReference>
<feature type="compositionally biased region" description="Low complexity" evidence="1">
    <location>
        <begin position="376"/>
        <end position="387"/>
    </location>
</feature>
<feature type="compositionally biased region" description="Polar residues" evidence="1">
    <location>
        <begin position="347"/>
        <end position="367"/>
    </location>
</feature>